<evidence type="ECO:0000256" key="2">
    <source>
        <dbReference type="SAM" id="MobiDB-lite"/>
    </source>
</evidence>
<feature type="compositionally biased region" description="Polar residues" evidence="2">
    <location>
        <begin position="311"/>
        <end position="322"/>
    </location>
</feature>
<feature type="region of interest" description="Disordered" evidence="2">
    <location>
        <begin position="698"/>
        <end position="733"/>
    </location>
</feature>
<evidence type="ECO:0000313" key="4">
    <source>
        <dbReference type="Proteomes" id="UP001374579"/>
    </source>
</evidence>
<feature type="region of interest" description="Disordered" evidence="2">
    <location>
        <begin position="1"/>
        <end position="24"/>
    </location>
</feature>
<dbReference type="AlphaFoldDB" id="A0AAN9GP58"/>
<protein>
    <recommendedName>
        <fullName evidence="5">C2 domain-containing protein</fullName>
    </recommendedName>
</protein>
<feature type="coiled-coil region" evidence="1">
    <location>
        <begin position="900"/>
        <end position="1062"/>
    </location>
</feature>
<dbReference type="EMBL" id="JBAMIC010000002">
    <property type="protein sequence ID" value="KAK7113750.1"/>
    <property type="molecule type" value="Genomic_DNA"/>
</dbReference>
<dbReference type="InterPro" id="IPR039889">
    <property type="entry name" value="CCD33"/>
</dbReference>
<dbReference type="Proteomes" id="UP001374579">
    <property type="component" value="Unassembled WGS sequence"/>
</dbReference>
<evidence type="ECO:0000256" key="1">
    <source>
        <dbReference type="SAM" id="Coils"/>
    </source>
</evidence>
<comment type="caution">
    <text evidence="3">The sequence shown here is derived from an EMBL/GenBank/DDBJ whole genome shotgun (WGS) entry which is preliminary data.</text>
</comment>
<gene>
    <name evidence="3" type="ORF">V1264_012982</name>
</gene>
<evidence type="ECO:0000313" key="3">
    <source>
        <dbReference type="EMBL" id="KAK7113750.1"/>
    </source>
</evidence>
<dbReference type="PANTHER" id="PTHR21623">
    <property type="entry name" value="SPERIOLIN-BINDING FACTOR"/>
    <property type="match status" value="1"/>
</dbReference>
<feature type="compositionally biased region" description="Acidic residues" evidence="2">
    <location>
        <begin position="723"/>
        <end position="733"/>
    </location>
</feature>
<dbReference type="PANTHER" id="PTHR21623:SF2">
    <property type="entry name" value="COILED-COIL DOMAIN-CONTAINING PROTEIN 33"/>
    <property type="match status" value="1"/>
</dbReference>
<accession>A0AAN9GP58</accession>
<keyword evidence="1" id="KW-0175">Coiled coil</keyword>
<feature type="compositionally biased region" description="Basic and acidic residues" evidence="2">
    <location>
        <begin position="713"/>
        <end position="722"/>
    </location>
</feature>
<dbReference type="GO" id="GO:0005777">
    <property type="term" value="C:peroxisome"/>
    <property type="evidence" value="ECO:0007669"/>
    <property type="project" value="TreeGrafter"/>
</dbReference>
<keyword evidence="4" id="KW-1185">Reference proteome</keyword>
<sequence length="1095" mass="123753">MSYRASRMTSYRGTSRYEDGSVTPRPTNIENKVLEYDVDILDVQFNHTGRYFIKMTVQSLATRDYSKVELRRWPQDVFAKDHEALTDVVVQSKKDQVVNFQNKKFTFRLPKGFCKNDKNHDVYLLVEAFSLPPNSEGSGKKVGEGKVAIYPRTNAPRPNHSASPGQDIYRYDGIVSLLRTAQVDKSQMHCGRMRCNLGMHETLPIMTPARPPLDREASTSPRTGRTPRPPPPKKTENDLENRKKRAEVYDDYTPPPRRHPPVIRTPVPPPPRHGSPSSLWGDTVSLNLPKSPSPPPLTDGKRLTDSPLPELNQSTYSANPSWRHTARKGNEQIDVIVHGASSLPTPRDGHVPLPYVTLKTRHDDDVGAKARAKTHASVRPTHVPSWEELVSLEIDDAKAENEALVLSVGDAVSKQGLVKYHIPVSSLKPFHQYHMEMVLPAKNTRGVKTYVSITRRQSTLPKDPGSPNYLALEAYLRAVQKPLLNPAGPLTAVARIVPDFHNYRSDTLQPRTAGLGMTSLTFPNPHPSSFKVAEQSNHGYPQISLVGRPAEQPRWNHPFLFCDTREKATMFTPSAALILEYYESNSAMTDEFWKIRKPVGFSAVLLDQRMYTRLMKENAKEGLRVEGVPIQGSDLFTLEDTTPTVGMVLKLVTTDQPTSMVAMSNLDNLPAVRLHATDGANHAPDIITFGDEDIAYQYGLGDLPNEGQQQEGQGERGRGRGEEEGEEEEDDLQLDLSSVASRISTEAMLEDLEGNQSETRSRWKNLLPIKDGEMPPYDAMESILPEYQYIFNDPNASAGAQATRPAPAPTVQASRRTVNADLDATTMSIMDQQMREMDNYRQAVTRMGQDIMTLRNNLREVEGTNSKLRLQVGNYSDTTRIMTDSTQVDGLTKGDLVSRYTTLRQKLASQTTELKQYKDKVQKLQNELIKKNDKEKEYLRMSHAHASQQELLQRLQEKVNKVRRLEETCRKQEKVIEKLERIVDKLRDKSHIPKDVNADTSSALMEENKRLRQQMEEMRDQLMRAGKAGTEDMEKLELYQALERAEGRIMSLEKQLAENSRQWGRERADLQIRMNENEHGFGRSGGMVLHDYPVL</sequence>
<feature type="region of interest" description="Disordered" evidence="2">
    <location>
        <begin position="204"/>
        <end position="323"/>
    </location>
</feature>
<organism evidence="3 4">
    <name type="scientific">Littorina saxatilis</name>
    <dbReference type="NCBI Taxonomy" id="31220"/>
    <lineage>
        <taxon>Eukaryota</taxon>
        <taxon>Metazoa</taxon>
        <taxon>Spiralia</taxon>
        <taxon>Lophotrochozoa</taxon>
        <taxon>Mollusca</taxon>
        <taxon>Gastropoda</taxon>
        <taxon>Caenogastropoda</taxon>
        <taxon>Littorinimorpha</taxon>
        <taxon>Littorinoidea</taxon>
        <taxon>Littorinidae</taxon>
        <taxon>Littorina</taxon>
    </lineage>
</organism>
<reference evidence="3 4" key="1">
    <citation type="submission" date="2024-02" db="EMBL/GenBank/DDBJ databases">
        <title>Chromosome-scale genome assembly of the rough periwinkle Littorina saxatilis.</title>
        <authorList>
            <person name="De Jode A."/>
            <person name="Faria R."/>
            <person name="Formenti G."/>
            <person name="Sims Y."/>
            <person name="Smith T.P."/>
            <person name="Tracey A."/>
            <person name="Wood J.M.D."/>
            <person name="Zagrodzka Z.B."/>
            <person name="Johannesson K."/>
            <person name="Butlin R.K."/>
            <person name="Leder E.H."/>
        </authorList>
    </citation>
    <scope>NUCLEOTIDE SEQUENCE [LARGE SCALE GENOMIC DNA]</scope>
    <source>
        <strain evidence="3">Snail1</strain>
        <tissue evidence="3">Muscle</tissue>
    </source>
</reference>
<name>A0AAN9GP58_9CAEN</name>
<proteinExistence type="predicted"/>
<evidence type="ECO:0008006" key="5">
    <source>
        <dbReference type="Google" id="ProtNLM"/>
    </source>
</evidence>